<dbReference type="SMART" id="SM00387">
    <property type="entry name" value="HATPase_c"/>
    <property type="match status" value="1"/>
</dbReference>
<dbReference type="AlphaFoldDB" id="A0A7Z7HT30"/>
<gene>
    <name evidence="8" type="ORF">SDENCHOL_20152</name>
</gene>
<dbReference type="GO" id="GO:0005524">
    <property type="term" value="F:ATP binding"/>
    <property type="evidence" value="ECO:0007669"/>
    <property type="project" value="UniProtKB-KW"/>
</dbReference>
<accession>A0A7Z7HT30</accession>
<evidence type="ECO:0000256" key="2">
    <source>
        <dbReference type="ARBA" id="ARBA00012438"/>
    </source>
</evidence>
<keyword evidence="3" id="KW-0808">Transferase</keyword>
<dbReference type="InterPro" id="IPR036890">
    <property type="entry name" value="HATPase_C_sf"/>
</dbReference>
<dbReference type="InterPro" id="IPR005467">
    <property type="entry name" value="His_kinase_dom"/>
</dbReference>
<dbReference type="PROSITE" id="PS50109">
    <property type="entry name" value="HIS_KIN"/>
    <property type="match status" value="1"/>
</dbReference>
<keyword evidence="5 8" id="KW-0418">Kinase</keyword>
<evidence type="ECO:0000313" key="8">
    <source>
        <dbReference type="EMBL" id="SMB26515.1"/>
    </source>
</evidence>
<dbReference type="Gene3D" id="3.30.565.10">
    <property type="entry name" value="Histidine kinase-like ATPase, C-terminal domain"/>
    <property type="match status" value="1"/>
</dbReference>
<proteinExistence type="predicted"/>
<dbReference type="Pfam" id="PF02518">
    <property type="entry name" value="HATPase_c"/>
    <property type="match status" value="1"/>
</dbReference>
<evidence type="ECO:0000313" key="9">
    <source>
        <dbReference type="Proteomes" id="UP000242886"/>
    </source>
</evidence>
<dbReference type="RefSeq" id="WP_154716688.1">
    <property type="nucleotide sequence ID" value="NZ_LT837803.1"/>
</dbReference>
<keyword evidence="4" id="KW-0547">Nucleotide-binding</keyword>
<name>A0A7Z7HT30_9PROT</name>
<evidence type="ECO:0000259" key="7">
    <source>
        <dbReference type="PROSITE" id="PS50109"/>
    </source>
</evidence>
<feature type="domain" description="Histidine kinase" evidence="7">
    <location>
        <begin position="7"/>
        <end position="249"/>
    </location>
</feature>
<dbReference type="GO" id="GO:0004673">
    <property type="term" value="F:protein histidine kinase activity"/>
    <property type="evidence" value="ECO:0007669"/>
    <property type="project" value="UniProtKB-EC"/>
</dbReference>
<dbReference type="InterPro" id="IPR003594">
    <property type="entry name" value="HATPase_dom"/>
</dbReference>
<comment type="catalytic activity">
    <reaction evidence="1">
        <text>ATP + protein L-histidine = ADP + protein N-phospho-L-histidine.</text>
        <dbReference type="EC" id="2.7.13.3"/>
    </reaction>
</comment>
<keyword evidence="9" id="KW-1185">Reference proteome</keyword>
<dbReference type="EMBL" id="LT837803">
    <property type="protein sequence ID" value="SMB26515.1"/>
    <property type="molecule type" value="Genomic_DNA"/>
</dbReference>
<evidence type="ECO:0000256" key="6">
    <source>
        <dbReference type="ARBA" id="ARBA00022840"/>
    </source>
</evidence>
<protein>
    <recommendedName>
        <fullName evidence="2">histidine kinase</fullName>
        <ecNumber evidence="2">2.7.13.3</ecNumber>
    </recommendedName>
</protein>
<dbReference type="InterPro" id="IPR050980">
    <property type="entry name" value="2C_sensor_his_kinase"/>
</dbReference>
<dbReference type="Proteomes" id="UP000242886">
    <property type="component" value="Chromosome SDENCHOL"/>
</dbReference>
<dbReference type="EC" id="2.7.13.3" evidence="2"/>
<evidence type="ECO:0000256" key="1">
    <source>
        <dbReference type="ARBA" id="ARBA00000085"/>
    </source>
</evidence>
<evidence type="ECO:0000256" key="4">
    <source>
        <dbReference type="ARBA" id="ARBA00022741"/>
    </source>
</evidence>
<evidence type="ECO:0000256" key="5">
    <source>
        <dbReference type="ARBA" id="ARBA00022777"/>
    </source>
</evidence>
<organism evidence="8 9">
    <name type="scientific">Sterolibacterium denitrificans</name>
    <dbReference type="NCBI Taxonomy" id="157592"/>
    <lineage>
        <taxon>Bacteria</taxon>
        <taxon>Pseudomonadati</taxon>
        <taxon>Pseudomonadota</taxon>
        <taxon>Betaproteobacteria</taxon>
        <taxon>Nitrosomonadales</taxon>
        <taxon>Sterolibacteriaceae</taxon>
        <taxon>Sterolibacterium</taxon>
    </lineage>
</organism>
<dbReference type="PANTHER" id="PTHR44936">
    <property type="entry name" value="SENSOR PROTEIN CREC"/>
    <property type="match status" value="1"/>
</dbReference>
<dbReference type="PANTHER" id="PTHR44936:SF10">
    <property type="entry name" value="SENSOR PROTEIN RSTB"/>
    <property type="match status" value="1"/>
</dbReference>
<reference evidence="8" key="1">
    <citation type="submission" date="2017-03" db="EMBL/GenBank/DDBJ databases">
        <authorList>
            <consortium name="AG Boll"/>
        </authorList>
    </citation>
    <scope>NUCLEOTIDE SEQUENCE [LARGE SCALE GENOMIC DNA]</scope>
    <source>
        <strain evidence="8">Chol</strain>
    </source>
</reference>
<dbReference type="SUPFAM" id="SSF55874">
    <property type="entry name" value="ATPase domain of HSP90 chaperone/DNA topoisomerase II/histidine kinase"/>
    <property type="match status" value="1"/>
</dbReference>
<evidence type="ECO:0000256" key="3">
    <source>
        <dbReference type="ARBA" id="ARBA00022679"/>
    </source>
</evidence>
<sequence length="249" mass="26410">MDSLVAAAIHDAKNSLNALGTWLARARHEFATQAQGADSPALRQAENLASLLGGQLVELLVLYRAGEGSLRMAIEDHSLADFVADVMTEFAVAGSDAGKIRIETDFSAAECIGTWAFDAYLVKLVLLDALRNALRHASRTIRFSVGQLGEEGIRFTVKDDGEGYPDEALRAVEAETDAADEIDRSAAANESVSKHGGTGLGLRFARLIASRHAVPASQSGRPGRQGRLELVNDGLGSGARGARFTLILP</sequence>
<keyword evidence="6" id="KW-0067">ATP-binding</keyword>